<dbReference type="Proteomes" id="UP000654075">
    <property type="component" value="Unassembled WGS sequence"/>
</dbReference>
<dbReference type="Pfam" id="PF00226">
    <property type="entry name" value="DnaJ"/>
    <property type="match status" value="1"/>
</dbReference>
<feature type="domain" description="J" evidence="1">
    <location>
        <begin position="137"/>
        <end position="200"/>
    </location>
</feature>
<dbReference type="InterPro" id="IPR036869">
    <property type="entry name" value="J_dom_sf"/>
</dbReference>
<dbReference type="AlphaFoldDB" id="A0A813G7E4"/>
<keyword evidence="3" id="KW-1185">Reference proteome</keyword>
<dbReference type="PANTHER" id="PTHR45295">
    <property type="entry name" value="CHAPERONE PROTEIN DNAJ C76, CHLOROPLASTIC"/>
    <property type="match status" value="1"/>
</dbReference>
<organism evidence="2 3">
    <name type="scientific">Polarella glacialis</name>
    <name type="common">Dinoflagellate</name>
    <dbReference type="NCBI Taxonomy" id="89957"/>
    <lineage>
        <taxon>Eukaryota</taxon>
        <taxon>Sar</taxon>
        <taxon>Alveolata</taxon>
        <taxon>Dinophyceae</taxon>
        <taxon>Suessiales</taxon>
        <taxon>Suessiaceae</taxon>
        <taxon>Polarella</taxon>
    </lineage>
</organism>
<dbReference type="Pfam" id="PF13370">
    <property type="entry name" value="Fer4_13"/>
    <property type="match status" value="1"/>
</dbReference>
<dbReference type="PRINTS" id="PR00625">
    <property type="entry name" value="JDOMAIN"/>
</dbReference>
<accession>A0A813G7E4</accession>
<evidence type="ECO:0000313" key="2">
    <source>
        <dbReference type="EMBL" id="CAE8622894.1"/>
    </source>
</evidence>
<proteinExistence type="predicted"/>
<evidence type="ECO:0000313" key="3">
    <source>
        <dbReference type="Proteomes" id="UP000654075"/>
    </source>
</evidence>
<protein>
    <recommendedName>
        <fullName evidence="1">J domain-containing protein</fullName>
    </recommendedName>
</protein>
<reference evidence="2" key="1">
    <citation type="submission" date="2021-02" db="EMBL/GenBank/DDBJ databases">
        <authorList>
            <person name="Dougan E. K."/>
            <person name="Rhodes N."/>
            <person name="Thang M."/>
            <person name="Chan C."/>
        </authorList>
    </citation>
    <scope>NUCLEOTIDE SEQUENCE</scope>
</reference>
<dbReference type="SMART" id="SM00271">
    <property type="entry name" value="DnaJ"/>
    <property type="match status" value="1"/>
</dbReference>
<sequence>MSSNRPPCSVIHVHDSTMSMTPRLAAPHWCGYVAPGVAAVLPHPALSSRSRAVSSTCQPDLSSQAGGGGGRSSELGTRLVLVVALAAGADRSLRGSRRARLGRRGRARRAAVSLNATSDGELAVSGSSSATDEVPENFYDLLGVAFDAEPGQIKKAYLDKMKVCHPDIAGEEGEEMCMLLNDAYTLLSEPVQKAAYDEEVQLAVGPKRTETVARYSPGEGALGPTWDWTAKVGNKKDRPTYTGRPWSRSQHAKWKDSDEVGQKWREEKFVFVDEWSCIACRNCCDVAPRTFCIDADAGRARAFAQWGNEEESLDYAVSACPVDCIHWVSREELQVLEYVTREHLYDTGNQLPCPMAAQQGYVAGIEDPFYLAREFERQDKEEKQRKQRAAAFARGLGSAAAAIRDRIKTSWTSLSVSLRTQGWG</sequence>
<comment type="caution">
    <text evidence="2">The sequence shown here is derived from an EMBL/GenBank/DDBJ whole genome shotgun (WGS) entry which is preliminary data.</text>
</comment>
<name>A0A813G7E4_POLGL</name>
<dbReference type="OrthoDB" id="418400at2759"/>
<dbReference type="Gene3D" id="3.30.70.20">
    <property type="match status" value="1"/>
</dbReference>
<dbReference type="InterPro" id="IPR001623">
    <property type="entry name" value="DnaJ_domain"/>
</dbReference>
<evidence type="ECO:0000259" key="1">
    <source>
        <dbReference type="PROSITE" id="PS50076"/>
    </source>
</evidence>
<dbReference type="Gene3D" id="1.10.287.110">
    <property type="entry name" value="DnaJ domain"/>
    <property type="match status" value="1"/>
</dbReference>
<dbReference type="PANTHER" id="PTHR45295:SF1">
    <property type="entry name" value="CHAPERONE PROTEIN DNAJ C76, CHLOROPLASTIC"/>
    <property type="match status" value="1"/>
</dbReference>
<dbReference type="EMBL" id="CAJNNV010028081">
    <property type="protein sequence ID" value="CAE8622894.1"/>
    <property type="molecule type" value="Genomic_DNA"/>
</dbReference>
<dbReference type="SUPFAM" id="SSF54862">
    <property type="entry name" value="4Fe-4S ferredoxins"/>
    <property type="match status" value="1"/>
</dbReference>
<gene>
    <name evidence="2" type="ORF">PGLA1383_LOCUS40253</name>
</gene>
<dbReference type="CDD" id="cd06257">
    <property type="entry name" value="DnaJ"/>
    <property type="match status" value="1"/>
</dbReference>
<dbReference type="PROSITE" id="PS50076">
    <property type="entry name" value="DNAJ_2"/>
    <property type="match status" value="1"/>
</dbReference>
<dbReference type="SUPFAM" id="SSF46565">
    <property type="entry name" value="Chaperone J-domain"/>
    <property type="match status" value="1"/>
</dbReference>